<dbReference type="Pfam" id="PF13349">
    <property type="entry name" value="DUF4097"/>
    <property type="match status" value="1"/>
</dbReference>
<evidence type="ECO:0000313" key="2">
    <source>
        <dbReference type="EMBL" id="MBB5892701.1"/>
    </source>
</evidence>
<protein>
    <submittedName>
        <fullName evidence="2">DUF4097 and DUF4098 domain-containing protein YvlB</fullName>
    </submittedName>
</protein>
<dbReference type="InterPro" id="IPR047002">
    <property type="entry name" value="Tcp10_C_sf"/>
</dbReference>
<reference evidence="2 3" key="1">
    <citation type="submission" date="2020-08" db="EMBL/GenBank/DDBJ databases">
        <title>Sequencing the genomes of 1000 actinobacteria strains.</title>
        <authorList>
            <person name="Klenk H.-P."/>
        </authorList>
    </citation>
    <scope>NUCLEOTIDE SEQUENCE [LARGE SCALE GENOMIC DNA]</scope>
    <source>
        <strain evidence="2 3">DSM 43851</strain>
    </source>
</reference>
<dbReference type="InterPro" id="IPR025164">
    <property type="entry name" value="Toastrack_DUF4097"/>
</dbReference>
<evidence type="ECO:0000313" key="3">
    <source>
        <dbReference type="Proteomes" id="UP000585638"/>
    </source>
</evidence>
<name>A0A7W9NHX9_9PSEU</name>
<gene>
    <name evidence="2" type="ORF">BJ998_003897</name>
</gene>
<feature type="domain" description="DUF4097" evidence="1">
    <location>
        <begin position="17"/>
        <end position="231"/>
    </location>
</feature>
<organism evidence="2 3">
    <name type="scientific">Kutzneria kofuensis</name>
    <dbReference type="NCBI Taxonomy" id="103725"/>
    <lineage>
        <taxon>Bacteria</taxon>
        <taxon>Bacillati</taxon>
        <taxon>Actinomycetota</taxon>
        <taxon>Actinomycetes</taxon>
        <taxon>Pseudonocardiales</taxon>
        <taxon>Pseudonocardiaceae</taxon>
        <taxon>Kutzneria</taxon>
    </lineage>
</organism>
<proteinExistence type="predicted"/>
<dbReference type="AlphaFoldDB" id="A0A7W9NHX9"/>
<dbReference type="RefSeq" id="WP_184863612.1">
    <property type="nucleotide sequence ID" value="NZ_BAAAWY010000001.1"/>
</dbReference>
<evidence type="ECO:0000259" key="1">
    <source>
        <dbReference type="Pfam" id="PF13349"/>
    </source>
</evidence>
<accession>A0A7W9NHX9</accession>
<comment type="caution">
    <text evidence="2">The sequence shown here is derived from an EMBL/GenBank/DDBJ whole genome shotgun (WGS) entry which is preliminary data.</text>
</comment>
<dbReference type="Gene3D" id="2.60.450.20">
    <property type="match status" value="1"/>
</dbReference>
<dbReference type="EMBL" id="JACHIR010000001">
    <property type="protein sequence ID" value="MBB5892701.1"/>
    <property type="molecule type" value="Genomic_DNA"/>
</dbReference>
<keyword evidence="3" id="KW-1185">Reference proteome</keyword>
<sequence length="281" mass="29068">MPTFATPEPISVTVELSVGNVQVVAGDRTDTVVDVRPSTPSDKSDVEAAQRVRVDYANGALQVIGPKGRMFDFSNKTRSVDVTIELPAGSSVHGEVSVGDLHGTGRLGRCEFKTSAGNVRLERTGALVLRTSTGHITAGDVAGNAEVHTSSGRVRIGAVEGSLEVKNSNGDTEIGAADGDVRVRASNGAITIERAGGSVDAKTSNGSIRLGEVARGSISLSTAMGDVEVGIAAGTAAWLDVNTSFGQVRNELDDAVRPEDSDETVEVRANTSFGAITIHRA</sequence>
<dbReference type="Proteomes" id="UP000585638">
    <property type="component" value="Unassembled WGS sequence"/>
</dbReference>